<keyword evidence="13" id="KW-1185">Reference proteome</keyword>
<comment type="pathway">
    <text evidence="2">Energy metabolism; oxidative phosphorylation.</text>
</comment>
<dbReference type="Pfam" id="PF02046">
    <property type="entry name" value="COX6A"/>
    <property type="match status" value="1"/>
</dbReference>
<accession>A0ABD2WP46</accession>
<reference evidence="12 13" key="1">
    <citation type="journal article" date="2024" name="bioRxiv">
        <title>A reference genome for Trichogramma kaykai: A tiny desert-dwelling parasitoid wasp with competing sex-ratio distorters.</title>
        <authorList>
            <person name="Culotta J."/>
            <person name="Lindsey A.R."/>
        </authorList>
    </citation>
    <scope>NUCLEOTIDE SEQUENCE [LARGE SCALE GENOMIC DNA]</scope>
    <source>
        <strain evidence="12 13">KSX58</strain>
    </source>
</reference>
<evidence type="ECO:0000256" key="9">
    <source>
        <dbReference type="ARBA" id="ARBA00023136"/>
    </source>
</evidence>
<evidence type="ECO:0000256" key="7">
    <source>
        <dbReference type="ARBA" id="ARBA00022989"/>
    </source>
</evidence>
<keyword evidence="9 11" id="KW-0472">Membrane</keyword>
<evidence type="ECO:0000256" key="8">
    <source>
        <dbReference type="ARBA" id="ARBA00023128"/>
    </source>
</evidence>
<dbReference type="PIRSF" id="PIRSF000277">
    <property type="entry name" value="COX6A1"/>
    <property type="match status" value="1"/>
</dbReference>
<evidence type="ECO:0000313" key="12">
    <source>
        <dbReference type="EMBL" id="KAL3394257.1"/>
    </source>
</evidence>
<keyword evidence="8" id="KW-0496">Mitochondrion</keyword>
<keyword evidence="7 11" id="KW-1133">Transmembrane helix</keyword>
<evidence type="ECO:0000256" key="5">
    <source>
        <dbReference type="ARBA" id="ARBA00022792"/>
    </source>
</evidence>
<evidence type="ECO:0000256" key="2">
    <source>
        <dbReference type="ARBA" id="ARBA00004673"/>
    </source>
</evidence>
<keyword evidence="5" id="KW-0999">Mitochondrion inner membrane</keyword>
<comment type="caution">
    <text evidence="12">The sequence shown here is derived from an EMBL/GenBank/DDBJ whole genome shotgun (WGS) entry which is preliminary data.</text>
</comment>
<evidence type="ECO:0000313" key="13">
    <source>
        <dbReference type="Proteomes" id="UP001627154"/>
    </source>
</evidence>
<dbReference type="InterPro" id="IPR036418">
    <property type="entry name" value="Cyt_c_oxidase_su6a_sf"/>
</dbReference>
<dbReference type="PANTHER" id="PTHR11504">
    <property type="entry name" value="CYTOCHROME C OXIDASE POLYPEPTIDE VIA"/>
    <property type="match status" value="1"/>
</dbReference>
<organism evidence="12 13">
    <name type="scientific">Trichogramma kaykai</name>
    <dbReference type="NCBI Taxonomy" id="54128"/>
    <lineage>
        <taxon>Eukaryota</taxon>
        <taxon>Metazoa</taxon>
        <taxon>Ecdysozoa</taxon>
        <taxon>Arthropoda</taxon>
        <taxon>Hexapoda</taxon>
        <taxon>Insecta</taxon>
        <taxon>Pterygota</taxon>
        <taxon>Neoptera</taxon>
        <taxon>Endopterygota</taxon>
        <taxon>Hymenoptera</taxon>
        <taxon>Apocrita</taxon>
        <taxon>Proctotrupomorpha</taxon>
        <taxon>Chalcidoidea</taxon>
        <taxon>Trichogrammatidae</taxon>
        <taxon>Trichogramma</taxon>
    </lineage>
</organism>
<dbReference type="PANTHER" id="PTHR11504:SF0">
    <property type="entry name" value="CYTOCHROME C OXIDASE SUBUNIT"/>
    <property type="match status" value="1"/>
</dbReference>
<dbReference type="Proteomes" id="UP001627154">
    <property type="component" value="Unassembled WGS sequence"/>
</dbReference>
<keyword evidence="6" id="KW-0809">Transit peptide</keyword>
<dbReference type="FunFam" id="4.10.95.10:FF:000001">
    <property type="entry name" value="Cytochrome c oxidase subunit 6A, mitochondrial"/>
    <property type="match status" value="1"/>
</dbReference>
<evidence type="ECO:0000256" key="3">
    <source>
        <dbReference type="ARBA" id="ARBA00005553"/>
    </source>
</evidence>
<name>A0ABD2WP46_9HYME</name>
<evidence type="ECO:0008006" key="14">
    <source>
        <dbReference type="Google" id="ProtNLM"/>
    </source>
</evidence>
<feature type="transmembrane region" description="Helical" evidence="11">
    <location>
        <begin position="39"/>
        <end position="57"/>
    </location>
</feature>
<dbReference type="GO" id="GO:0005743">
    <property type="term" value="C:mitochondrial inner membrane"/>
    <property type="evidence" value="ECO:0007669"/>
    <property type="project" value="UniProtKB-SubCell"/>
</dbReference>
<comment type="subcellular location">
    <subcellularLocation>
        <location evidence="1">Mitochondrion inner membrane</location>
        <topology evidence="1">Single-pass membrane protein</topology>
    </subcellularLocation>
</comment>
<dbReference type="EMBL" id="JBJJXI010000092">
    <property type="protein sequence ID" value="KAL3394257.1"/>
    <property type="molecule type" value="Genomic_DNA"/>
</dbReference>
<comment type="similarity">
    <text evidence="3 10">Belongs to the cytochrome c oxidase subunit 6A family.</text>
</comment>
<dbReference type="Gene3D" id="4.10.95.10">
    <property type="entry name" value="Cytochrome c oxidase, subunit VIa"/>
    <property type="match status" value="1"/>
</dbReference>
<evidence type="ECO:0000256" key="10">
    <source>
        <dbReference type="RuleBase" id="RU004396"/>
    </source>
</evidence>
<evidence type="ECO:0000256" key="11">
    <source>
        <dbReference type="SAM" id="Phobius"/>
    </source>
</evidence>
<proteinExistence type="inferred from homology"/>
<dbReference type="InterPro" id="IPR001349">
    <property type="entry name" value="Cyt_c_oxidase_su6a"/>
</dbReference>
<protein>
    <recommendedName>
        <fullName evidence="14">Cytochrome c oxidase polypeptide VIa</fullName>
    </recommendedName>
</protein>
<dbReference type="AlphaFoldDB" id="A0ABD2WP46"/>
<evidence type="ECO:0000256" key="1">
    <source>
        <dbReference type="ARBA" id="ARBA00004434"/>
    </source>
</evidence>
<evidence type="ECO:0000256" key="4">
    <source>
        <dbReference type="ARBA" id="ARBA00022692"/>
    </source>
</evidence>
<keyword evidence="4 11" id="KW-0812">Transmembrane</keyword>
<gene>
    <name evidence="12" type="ORF">TKK_011287</name>
</gene>
<sequence>MAAAVLLRRAITQKIMSRNYSAHMDPKQAMAAYKMWKNLTYYVVPVVLGLAGASVYINSEEPERPEFIPYEHLRIRSKRFPWGDGNRTFFHNPHVNALPNGYEDH</sequence>
<evidence type="ECO:0000256" key="6">
    <source>
        <dbReference type="ARBA" id="ARBA00022946"/>
    </source>
</evidence>
<dbReference type="SUPFAM" id="SSF81411">
    <property type="entry name" value="Mitochondrial cytochrome c oxidase subunit VIa"/>
    <property type="match status" value="1"/>
</dbReference>